<evidence type="ECO:0000256" key="2">
    <source>
        <dbReference type="ARBA" id="ARBA00006143"/>
    </source>
</evidence>
<feature type="transmembrane region" description="Helical" evidence="6">
    <location>
        <begin position="231"/>
        <end position="251"/>
    </location>
</feature>
<dbReference type="GO" id="GO:0017004">
    <property type="term" value="P:cytochrome complex assembly"/>
    <property type="evidence" value="ECO:0007669"/>
    <property type="project" value="InterPro"/>
</dbReference>
<feature type="transmembrane region" description="Helical" evidence="6">
    <location>
        <begin position="46"/>
        <end position="74"/>
    </location>
</feature>
<dbReference type="eggNOG" id="arCOG02402">
    <property type="taxonomic scope" value="Archaea"/>
</dbReference>
<feature type="transmembrane region" description="Helical" evidence="6">
    <location>
        <begin position="263"/>
        <end position="282"/>
    </location>
</feature>
<dbReference type="RefSeq" id="WP_011751808.1">
    <property type="nucleotide sequence ID" value="NC_008698.1"/>
</dbReference>
<dbReference type="OrthoDB" id="387486at2157"/>
<gene>
    <name evidence="8" type="ordered locus">Tpen_0133</name>
</gene>
<reference evidence="9" key="1">
    <citation type="journal article" date="2008" name="J. Bacteriol.">
        <title>Genome sequence of Thermofilum pendens reveals an exceptional loss of biosynthetic pathways without genome reduction.</title>
        <authorList>
            <person name="Anderson I."/>
            <person name="Rodriguez J."/>
            <person name="Susanti D."/>
            <person name="Porat I."/>
            <person name="Reich C."/>
            <person name="Ulrich L.E."/>
            <person name="Elkins J.G."/>
            <person name="Mavromatis K."/>
            <person name="Lykidis A."/>
            <person name="Kim E."/>
            <person name="Thompson L.S."/>
            <person name="Nolan M."/>
            <person name="Land M."/>
            <person name="Copeland A."/>
            <person name="Lapidus A."/>
            <person name="Lucas S."/>
            <person name="Detter C."/>
            <person name="Zhulin I.B."/>
            <person name="Olsen G.J."/>
            <person name="Whitman W."/>
            <person name="Mukhopadhyay B."/>
            <person name="Bristow J."/>
            <person name="Kyrpides N."/>
        </authorList>
    </citation>
    <scope>NUCLEOTIDE SEQUENCE [LARGE SCALE GENOMIC DNA]</scope>
    <source>
        <strain evidence="9">DSM 2475 / Hrk 5</strain>
    </source>
</reference>
<evidence type="ECO:0000256" key="1">
    <source>
        <dbReference type="ARBA" id="ARBA00004141"/>
    </source>
</evidence>
<dbReference type="InterPro" id="IPR051790">
    <property type="entry name" value="Cytochrome_c-biogenesis_DsbD"/>
</dbReference>
<keyword evidence="9" id="KW-1185">Reference proteome</keyword>
<accession>A1RWG3</accession>
<dbReference type="Pfam" id="PF02683">
    <property type="entry name" value="DsbD_TM"/>
    <property type="match status" value="1"/>
</dbReference>
<feature type="transmembrane region" description="Helical" evidence="6">
    <location>
        <begin position="120"/>
        <end position="146"/>
    </location>
</feature>
<dbReference type="HOGENOM" id="CLU_682608_0_0_2"/>
<dbReference type="GeneID" id="4602176"/>
<name>A1RWG3_THEPD</name>
<feature type="transmembrane region" description="Helical" evidence="6">
    <location>
        <begin position="347"/>
        <end position="364"/>
    </location>
</feature>
<proteinExistence type="inferred from homology"/>
<keyword evidence="5 6" id="KW-0472">Membrane</keyword>
<evidence type="ECO:0000313" key="9">
    <source>
        <dbReference type="Proteomes" id="UP000000641"/>
    </source>
</evidence>
<comment type="subcellular location">
    <subcellularLocation>
        <location evidence="1">Membrane</location>
        <topology evidence="1">Multi-pass membrane protein</topology>
    </subcellularLocation>
</comment>
<evidence type="ECO:0000256" key="5">
    <source>
        <dbReference type="ARBA" id="ARBA00023136"/>
    </source>
</evidence>
<dbReference type="PANTHER" id="PTHR31272:SF9">
    <property type="entry name" value="BLL1027 PROTEIN"/>
    <property type="match status" value="1"/>
</dbReference>
<protein>
    <submittedName>
        <fullName evidence="8">Cytochrome c biogenesis protein, transmembrane region</fullName>
    </submittedName>
</protein>
<dbReference type="KEGG" id="tpe:Tpen_0133"/>
<dbReference type="GO" id="GO:0016020">
    <property type="term" value="C:membrane"/>
    <property type="evidence" value="ECO:0007669"/>
    <property type="project" value="UniProtKB-SubCell"/>
</dbReference>
<organism evidence="8 9">
    <name type="scientific">Thermofilum pendens (strain DSM 2475 / Hrk 5)</name>
    <dbReference type="NCBI Taxonomy" id="368408"/>
    <lineage>
        <taxon>Archaea</taxon>
        <taxon>Thermoproteota</taxon>
        <taxon>Thermoprotei</taxon>
        <taxon>Thermofilales</taxon>
        <taxon>Thermofilaceae</taxon>
        <taxon>Thermofilum</taxon>
    </lineage>
</organism>
<comment type="similarity">
    <text evidence="2">Belongs to the DsbD family.</text>
</comment>
<feature type="transmembrane region" description="Helical" evidence="6">
    <location>
        <begin position="80"/>
        <end position="99"/>
    </location>
</feature>
<feature type="transmembrane region" description="Helical" evidence="6">
    <location>
        <begin position="161"/>
        <end position="182"/>
    </location>
</feature>
<feature type="domain" description="Cytochrome C biogenesis protein transmembrane" evidence="7">
    <location>
        <begin position="6"/>
        <end position="191"/>
    </location>
</feature>
<dbReference type="InterPro" id="IPR003834">
    <property type="entry name" value="Cyt_c_assmbl_TM_dom"/>
</dbReference>
<feature type="transmembrane region" description="Helical" evidence="6">
    <location>
        <begin position="288"/>
        <end position="309"/>
    </location>
</feature>
<dbReference type="EnsemblBacteria" id="ABL77543">
    <property type="protein sequence ID" value="ABL77543"/>
    <property type="gene ID" value="Tpen_0133"/>
</dbReference>
<dbReference type="AlphaFoldDB" id="A1RWG3"/>
<evidence type="ECO:0000256" key="3">
    <source>
        <dbReference type="ARBA" id="ARBA00022692"/>
    </source>
</evidence>
<evidence type="ECO:0000256" key="6">
    <source>
        <dbReference type="SAM" id="Phobius"/>
    </source>
</evidence>
<feature type="transmembrane region" description="Helical" evidence="6">
    <location>
        <begin position="6"/>
        <end position="34"/>
    </location>
</feature>
<dbReference type="PANTHER" id="PTHR31272">
    <property type="entry name" value="CYTOCHROME C-TYPE BIOGENESIS PROTEIN HI_1454-RELATED"/>
    <property type="match status" value="1"/>
</dbReference>
<dbReference type="EMBL" id="CP000505">
    <property type="protein sequence ID" value="ABL77543.1"/>
    <property type="molecule type" value="Genomic_DNA"/>
</dbReference>
<feature type="transmembrane region" description="Helical" evidence="6">
    <location>
        <begin position="370"/>
        <end position="388"/>
    </location>
</feature>
<feature type="transmembrane region" description="Helical" evidence="6">
    <location>
        <begin position="203"/>
        <end position="225"/>
    </location>
</feature>
<dbReference type="Proteomes" id="UP000000641">
    <property type="component" value="Chromosome"/>
</dbReference>
<evidence type="ECO:0000259" key="7">
    <source>
        <dbReference type="Pfam" id="PF02683"/>
    </source>
</evidence>
<dbReference type="STRING" id="368408.Tpen_0133"/>
<keyword evidence="3 6" id="KW-0812">Transmembrane</keyword>
<keyword evidence="4 6" id="KW-1133">Transmembrane helix</keyword>
<evidence type="ECO:0000256" key="4">
    <source>
        <dbReference type="ARBA" id="ARBA00022989"/>
    </source>
</evidence>
<sequence>MVDTLKLALLFVLGLQTAFTPCYLPVVPVFLAVISRQKAKRWLASLLFATGVVLSFVVYGILIGLGGGVVRYIFALLPQQLISTALGLILISIGVALLTPLREVFSYIPSATPSRKVSGYLGSFMFGFMFSLAAAPCAAAVMIAALSQALLGSFTDSLQPVLYMVVYGAGTGLPFLAIGALGGALRFRGGAGFLVRRAEEATGLLLVVTGSASILTIEHFEVVVFEVAKEMYPAVLSFLGLAGVYYSYVSFRAGAYLESPHPILIGAGLTLLSASLLASWTVPSAGNIATLVGLVGRALVLLGALSITLKGVLAGLIPVPPYLQAALDALLAVAFLASPRGDRNMRLASLFFLSLFLLDLPVNLPWDLSPFFVVFSVLSGLSIILSGLRTARVLSVLSLYERL</sequence>
<evidence type="ECO:0000313" key="8">
    <source>
        <dbReference type="EMBL" id="ABL77543.1"/>
    </source>
</evidence>